<feature type="transmembrane region" description="Helical" evidence="1">
    <location>
        <begin position="141"/>
        <end position="165"/>
    </location>
</feature>
<keyword evidence="1" id="KW-1133">Transmembrane helix</keyword>
<gene>
    <name evidence="2" type="primary">txxe 271-spaG</name>
    <name evidence="2" type="ORF">TXXE_03640</name>
</gene>
<dbReference type="Proteomes" id="UP000681526">
    <property type="component" value="Unassembled WGS sequence"/>
</dbReference>
<organism evidence="2 3">
    <name type="scientific">Thermobacillus xylanilyticus</name>
    <dbReference type="NCBI Taxonomy" id="76633"/>
    <lineage>
        <taxon>Bacteria</taxon>
        <taxon>Bacillati</taxon>
        <taxon>Bacillota</taxon>
        <taxon>Bacilli</taxon>
        <taxon>Bacillales</taxon>
        <taxon>Paenibacillaceae</taxon>
        <taxon>Thermobacillus</taxon>
    </lineage>
</organism>
<comment type="caution">
    <text evidence="2">The sequence shown here is derived from an EMBL/GenBank/DDBJ whole genome shotgun (WGS) entry which is preliminary data.</text>
</comment>
<feature type="transmembrane region" description="Helical" evidence="1">
    <location>
        <begin position="111"/>
        <end position="135"/>
    </location>
</feature>
<keyword evidence="1" id="KW-0472">Membrane</keyword>
<feature type="transmembrane region" description="Helical" evidence="1">
    <location>
        <begin position="231"/>
        <end position="250"/>
    </location>
</feature>
<evidence type="ECO:0000313" key="3">
    <source>
        <dbReference type="Proteomes" id="UP000681526"/>
    </source>
</evidence>
<keyword evidence="3" id="KW-1185">Reference proteome</keyword>
<dbReference type="EMBL" id="CAJRAY010000018">
    <property type="protein sequence ID" value="CAG5079979.1"/>
    <property type="molecule type" value="Genomic_DNA"/>
</dbReference>
<reference evidence="2 3" key="1">
    <citation type="submission" date="2021-04" db="EMBL/GenBank/DDBJ databases">
        <authorList>
            <person name="Rakotoarivonina H."/>
        </authorList>
    </citation>
    <scope>NUCLEOTIDE SEQUENCE [LARGE SCALE GENOMIC DNA]</scope>
    <source>
        <strain evidence="2 3">XE</strain>
    </source>
</reference>
<proteinExistence type="predicted"/>
<accession>A0ABM8V127</accession>
<evidence type="ECO:0000256" key="1">
    <source>
        <dbReference type="SAM" id="Phobius"/>
    </source>
</evidence>
<name>A0ABM8V127_THEXY</name>
<keyword evidence="1" id="KW-0812">Transmembrane</keyword>
<dbReference type="NCBIfam" id="TIGR03733">
    <property type="entry name" value="lanti_perm_MutG"/>
    <property type="match status" value="1"/>
</dbReference>
<dbReference type="InterPro" id="IPR022294">
    <property type="entry name" value="ABC-transptr_permeasesu"/>
</dbReference>
<feature type="transmembrane region" description="Helical" evidence="1">
    <location>
        <begin position="72"/>
        <end position="91"/>
    </location>
</feature>
<feature type="transmembrane region" description="Helical" evidence="1">
    <location>
        <begin position="177"/>
        <end position="202"/>
    </location>
</feature>
<evidence type="ECO:0000313" key="2">
    <source>
        <dbReference type="EMBL" id="CAG5079979.1"/>
    </source>
</evidence>
<dbReference type="CDD" id="cd21808">
    <property type="entry name" value="ABC-2_lan_permease_MutG"/>
    <property type="match status" value="1"/>
</dbReference>
<sequence>MTMPELRRRKPYRSMPAVTMLRLMRADWMKTRRTPLRWAVMAAPAAYALLFLWYMSQLPVNAAQRMPGVFLEVWTVLFPLAIGALAGLLSLQEEHAGHYSALLGSTASRPVVYAARLLLLVLINAGGLLCAATMLLLGMRLIPGLAAADAGLFHGGVLLAFAGALPQIALHQWLGLALGWGASVGIGGAGLLTAAIVGATGVGDRIWPLVPWAWPVRLAQFPAEPDALTRGLLPALLLFAVLAMGGAAWFGRWEGRRGED</sequence>
<protein>
    <submittedName>
        <fullName evidence="2">Lantibiotic ABC transporter, permease protein</fullName>
    </submittedName>
</protein>